<proteinExistence type="predicted"/>
<evidence type="ECO:0000256" key="1">
    <source>
        <dbReference type="SAM" id="MobiDB-lite"/>
    </source>
</evidence>
<accession>W1NV39</accession>
<gene>
    <name evidence="2" type="ORF">AMTR_s00002p00270320</name>
</gene>
<name>W1NV39_AMBTC</name>
<evidence type="ECO:0000313" key="2">
    <source>
        <dbReference type="EMBL" id="ERN01502.1"/>
    </source>
</evidence>
<dbReference type="AlphaFoldDB" id="W1NV39"/>
<dbReference type="Gramene" id="ERN01502">
    <property type="protein sequence ID" value="ERN01502"/>
    <property type="gene ID" value="AMTR_s00002p00270320"/>
</dbReference>
<protein>
    <submittedName>
        <fullName evidence="2">Uncharacterized protein</fullName>
    </submittedName>
</protein>
<sequence length="138" mass="14884">MSSPSPGFFTIASPSPGFMNRPGSSPRFFTVKVMNHSVLSPGSLSLPLHHESLRPVLCHCGVMNRPVLRLGSDRPGSLSLRSGSMPLRRHESSGSSPGFGLPGFFTVKVMNRSVLRPGSLSLPLHHESPEFFIFTVAS</sequence>
<evidence type="ECO:0000313" key="3">
    <source>
        <dbReference type="Proteomes" id="UP000017836"/>
    </source>
</evidence>
<reference evidence="3" key="1">
    <citation type="journal article" date="2013" name="Science">
        <title>The Amborella genome and the evolution of flowering plants.</title>
        <authorList>
            <consortium name="Amborella Genome Project"/>
        </authorList>
    </citation>
    <scope>NUCLEOTIDE SEQUENCE [LARGE SCALE GENOMIC DNA]</scope>
</reference>
<feature type="region of interest" description="Disordered" evidence="1">
    <location>
        <begin position="74"/>
        <end position="95"/>
    </location>
</feature>
<organism evidence="2 3">
    <name type="scientific">Amborella trichopoda</name>
    <dbReference type="NCBI Taxonomy" id="13333"/>
    <lineage>
        <taxon>Eukaryota</taxon>
        <taxon>Viridiplantae</taxon>
        <taxon>Streptophyta</taxon>
        <taxon>Embryophyta</taxon>
        <taxon>Tracheophyta</taxon>
        <taxon>Spermatophyta</taxon>
        <taxon>Magnoliopsida</taxon>
        <taxon>Amborellales</taxon>
        <taxon>Amborellaceae</taxon>
        <taxon>Amborella</taxon>
    </lineage>
</organism>
<dbReference type="Proteomes" id="UP000017836">
    <property type="component" value="Unassembled WGS sequence"/>
</dbReference>
<dbReference type="HOGENOM" id="CLU_1857942_0_0_1"/>
<dbReference type="EMBL" id="KI394767">
    <property type="protein sequence ID" value="ERN01502.1"/>
    <property type="molecule type" value="Genomic_DNA"/>
</dbReference>
<keyword evidence="3" id="KW-1185">Reference proteome</keyword>